<gene>
    <name evidence="3" type="ORF">SAMN04515674_10122</name>
</gene>
<dbReference type="AlphaFoldDB" id="A0A1I5LYT7"/>
<feature type="transmembrane region" description="Helical" evidence="2">
    <location>
        <begin position="966"/>
        <end position="982"/>
    </location>
</feature>
<protein>
    <submittedName>
        <fullName evidence="3">Multidrug efflux pump subunit AcrB</fullName>
    </submittedName>
</protein>
<name>A0A1I5LYT7_9BACT</name>
<feature type="transmembrane region" description="Helical" evidence="2">
    <location>
        <begin position="394"/>
        <end position="417"/>
    </location>
</feature>
<keyword evidence="2" id="KW-0472">Membrane</keyword>
<dbReference type="PANTHER" id="PTHR32063">
    <property type="match status" value="1"/>
</dbReference>
<proteinExistence type="predicted"/>
<feature type="transmembrane region" description="Helical" evidence="2">
    <location>
        <begin position="341"/>
        <end position="360"/>
    </location>
</feature>
<dbReference type="SUPFAM" id="SSF82866">
    <property type="entry name" value="Multidrug efflux transporter AcrB transmembrane domain"/>
    <property type="match status" value="2"/>
</dbReference>
<dbReference type="PANTHER" id="PTHR32063:SF18">
    <property type="entry name" value="CATION EFFLUX SYSTEM PROTEIN"/>
    <property type="match status" value="1"/>
</dbReference>
<accession>A0A1I5LYT7</accession>
<dbReference type="Gene3D" id="3.30.70.1320">
    <property type="entry name" value="Multidrug efflux transporter AcrB pore domain like"/>
    <property type="match status" value="1"/>
</dbReference>
<feature type="transmembrane region" description="Helical" evidence="2">
    <location>
        <begin position="535"/>
        <end position="552"/>
    </location>
</feature>
<feature type="transmembrane region" description="Helical" evidence="2">
    <location>
        <begin position="863"/>
        <end position="883"/>
    </location>
</feature>
<evidence type="ECO:0000256" key="1">
    <source>
        <dbReference type="SAM" id="MobiDB-lite"/>
    </source>
</evidence>
<feature type="transmembrane region" description="Helical" evidence="2">
    <location>
        <begin position="469"/>
        <end position="497"/>
    </location>
</feature>
<keyword evidence="2" id="KW-1133">Transmembrane helix</keyword>
<feature type="region of interest" description="Disordered" evidence="1">
    <location>
        <begin position="1025"/>
        <end position="1044"/>
    </location>
</feature>
<dbReference type="InterPro" id="IPR027463">
    <property type="entry name" value="AcrB_DN_DC_subdom"/>
</dbReference>
<dbReference type="Gene3D" id="3.30.70.1440">
    <property type="entry name" value="Multidrug efflux transporter AcrB pore domain"/>
    <property type="match status" value="1"/>
</dbReference>
<evidence type="ECO:0000256" key="2">
    <source>
        <dbReference type="SAM" id="Phobius"/>
    </source>
</evidence>
<reference evidence="3 4" key="1">
    <citation type="submission" date="2016-10" db="EMBL/GenBank/DDBJ databases">
        <authorList>
            <person name="de Groot N.N."/>
        </authorList>
    </citation>
    <scope>NUCLEOTIDE SEQUENCE [LARGE SCALE GENOMIC DNA]</scope>
    <source>
        <strain evidence="4">E92,LMG 26720,CCM 7988</strain>
    </source>
</reference>
<dbReference type="Proteomes" id="UP000199306">
    <property type="component" value="Unassembled WGS sequence"/>
</dbReference>
<evidence type="ECO:0000313" key="3">
    <source>
        <dbReference type="EMBL" id="SFP02327.1"/>
    </source>
</evidence>
<feature type="transmembrane region" description="Helical" evidence="2">
    <location>
        <begin position="437"/>
        <end position="463"/>
    </location>
</feature>
<keyword evidence="4" id="KW-1185">Reference proteome</keyword>
<dbReference type="Gene3D" id="1.20.1640.10">
    <property type="entry name" value="Multidrug efflux transporter AcrB transmembrane domain"/>
    <property type="match status" value="2"/>
</dbReference>
<dbReference type="GO" id="GO:0042910">
    <property type="term" value="F:xenobiotic transmembrane transporter activity"/>
    <property type="evidence" value="ECO:0007669"/>
    <property type="project" value="TreeGrafter"/>
</dbReference>
<dbReference type="SUPFAM" id="SSF82714">
    <property type="entry name" value="Multidrug efflux transporter AcrB TolC docking domain, DN and DC subdomains"/>
    <property type="match status" value="2"/>
</dbReference>
<dbReference type="SUPFAM" id="SSF82693">
    <property type="entry name" value="Multidrug efflux transporter AcrB pore domain, PN1, PN2, PC1 and PC2 subdomains"/>
    <property type="match status" value="2"/>
</dbReference>
<dbReference type="EMBL" id="FOXH01000001">
    <property type="protein sequence ID" value="SFP02327.1"/>
    <property type="molecule type" value="Genomic_DNA"/>
</dbReference>
<dbReference type="Pfam" id="PF00873">
    <property type="entry name" value="ACR_tran"/>
    <property type="match status" value="1"/>
</dbReference>
<dbReference type="PRINTS" id="PR00702">
    <property type="entry name" value="ACRIFLAVINRP"/>
</dbReference>
<evidence type="ECO:0000313" key="4">
    <source>
        <dbReference type="Proteomes" id="UP000199306"/>
    </source>
</evidence>
<feature type="transmembrane region" description="Helical" evidence="2">
    <location>
        <begin position="890"/>
        <end position="910"/>
    </location>
</feature>
<dbReference type="GO" id="GO:0005886">
    <property type="term" value="C:plasma membrane"/>
    <property type="evidence" value="ECO:0007669"/>
    <property type="project" value="TreeGrafter"/>
</dbReference>
<keyword evidence="2" id="KW-0812">Transmembrane</keyword>
<feature type="transmembrane region" description="Helical" evidence="2">
    <location>
        <begin position="367"/>
        <end position="388"/>
    </location>
</feature>
<feature type="transmembrane region" description="Helical" evidence="2">
    <location>
        <begin position="994"/>
        <end position="1015"/>
    </location>
</feature>
<dbReference type="STRING" id="1079859.SAMN04515674_10122"/>
<dbReference type="Gene3D" id="3.30.2090.10">
    <property type="entry name" value="Multidrug efflux transporter AcrB TolC docking domain, DN and DC subdomains"/>
    <property type="match status" value="2"/>
</dbReference>
<organism evidence="3 4">
    <name type="scientific">Pseudarcicella hirudinis</name>
    <dbReference type="NCBI Taxonomy" id="1079859"/>
    <lineage>
        <taxon>Bacteria</taxon>
        <taxon>Pseudomonadati</taxon>
        <taxon>Bacteroidota</taxon>
        <taxon>Cytophagia</taxon>
        <taxon>Cytophagales</taxon>
        <taxon>Flectobacillaceae</taxon>
        <taxon>Pseudarcicella</taxon>
    </lineage>
</organism>
<dbReference type="Gene3D" id="3.30.70.1430">
    <property type="entry name" value="Multidrug efflux transporter AcrB pore domain"/>
    <property type="match status" value="2"/>
</dbReference>
<sequence length="1044" mass="116157">MKKRKINIIEAAMKYRQITLVITLILVIVGVIALLTMPRSEDPRITVRQGLILAAYPGADELQMEKQVTNKVEQYLFSFEEIRKAKTKSETKEGLMVITAELNEEVKDPKKFWSTLQHGLNTNMRGTLPSGVQGPIVNSDFGDVVAQMITISAPGRSFAEIEKYLDKLEDGIKTIPEVSKIKRYGGQKQQIYIIVEDEKLRNYGFDFSTISNVLQAQNVTNSTGDITLSASNIPIFANSRFQNEAAIGNQIIYSSPDGKVVRLKDVARIERRYEELNSFIKVGDNSVMMLTVEMQPGKNIVNLGEDLDKKIDEVKKTLPSDVKVDIIVNQPEVVKESVSHFMVEFAIAIAAVILVVMLLLPLRIATISAIAAPVSIAVTFGVLNMIGIEIHQVSLAAMIIVLGMVVDDAIVIVDNYIEKLDEGIPRWTAAWQAATQLMVPVFTATAAIIFAFLPLAFFLNGIAKEFIQALPVAVAVALFASFLVALLLTPYLCYVFLKKGLKHEISNRPPKKNMLDYLQETYNKAVEFCFRWPKLTLLSGILSVVLAMFVAAHNEQELFPTAERNQFNIEVWMQNGTDVTETEKAARKVEDAIKGDKRVVGTASFIGTSSPRFHSNYAPETPRENFAQIFINTTSAEATEEMAKEYLKKFNNFLPNGYVRVRQLSLKETPAPLEIRVIGEDLNDQKRVAEQVIQILEKTNGTNWVRTDYQDDYFGVKTNIREDVASRLGISNAMITQKLGNEIKGYPVSTLWEGDKPVDMLLRLDVKNRADFNELQNLYVSTKYNTKVPLKEVVDLQPSWHTGVIAHRNGLRTLTVRSEAQLDVKATTILEKVKPQIEKLKLPEGITIGYGGEDESARETQPAMGKSLMISLVLIFLTLLFQFKNVGKVLIVLSTFPLSLLGGMLGLYLTGNPFGFTAFMGVISLMGIVVRNGIILVDYADELILEHGYGIKAAALASAKRRMRPIFLTSSAAAIGVVPMIVGKSPLWAPLGSVLAVGLIVSMVMTLFVVPVLYYKFIKPEKPAQEELQQPDNDEHIQYKPSHA</sequence>
<feature type="transmembrane region" description="Helical" evidence="2">
    <location>
        <begin position="916"/>
        <end position="937"/>
    </location>
</feature>
<dbReference type="InterPro" id="IPR001036">
    <property type="entry name" value="Acrflvin-R"/>
</dbReference>
<dbReference type="RefSeq" id="WP_177219258.1">
    <property type="nucleotide sequence ID" value="NZ_FOXH01000001.1"/>
</dbReference>
<feature type="transmembrane region" description="Helical" evidence="2">
    <location>
        <begin position="20"/>
        <end position="38"/>
    </location>
</feature>